<proteinExistence type="inferred from homology"/>
<gene>
    <name evidence="16" type="ORF">GONAM_22_01540</name>
</gene>
<evidence type="ECO:0000256" key="1">
    <source>
        <dbReference type="ARBA" id="ARBA00001974"/>
    </source>
</evidence>
<evidence type="ECO:0000313" key="17">
    <source>
        <dbReference type="Proteomes" id="UP000035058"/>
    </source>
</evidence>
<evidence type="ECO:0000256" key="9">
    <source>
        <dbReference type="ARBA" id="ARBA00023002"/>
    </source>
</evidence>
<evidence type="ECO:0000313" key="16">
    <source>
        <dbReference type="EMBL" id="GAC01177.1"/>
    </source>
</evidence>
<protein>
    <recommendedName>
        <fullName evidence="5">L-lysine N6-monooxygenase MbtG</fullName>
        <ecNumber evidence="4">1.14.13.59</ecNumber>
    </recommendedName>
    <alternativeName>
        <fullName evidence="14">Lysine 6-N-hydroxylase</fullName>
    </alternativeName>
    <alternativeName>
        <fullName evidence="13">Lysine N6-hydroxylase</fullName>
    </alternativeName>
    <alternativeName>
        <fullName evidence="11">Lysine-N-oxygenase</fullName>
    </alternativeName>
    <alternativeName>
        <fullName evidence="12">Mycobactin synthase protein G</fullName>
    </alternativeName>
</protein>
<name>K6X508_9ACTN</name>
<dbReference type="Gene3D" id="3.50.50.60">
    <property type="entry name" value="FAD/NAD(P)-binding domain"/>
    <property type="match status" value="1"/>
</dbReference>
<evidence type="ECO:0000256" key="4">
    <source>
        <dbReference type="ARBA" id="ARBA00013076"/>
    </source>
</evidence>
<evidence type="ECO:0000256" key="10">
    <source>
        <dbReference type="ARBA" id="ARBA00023033"/>
    </source>
</evidence>
<comment type="caution">
    <text evidence="16">The sequence shown here is derived from an EMBL/GenBank/DDBJ whole genome shotgun (WGS) entry which is preliminary data.</text>
</comment>
<dbReference type="SUPFAM" id="SSF51905">
    <property type="entry name" value="FAD/NAD(P)-binding domain"/>
    <property type="match status" value="2"/>
</dbReference>
<dbReference type="GO" id="GO:0047091">
    <property type="term" value="F:L-lysine 6-monooxygenase (NADPH) activity"/>
    <property type="evidence" value="ECO:0007669"/>
    <property type="project" value="UniProtKB-EC"/>
</dbReference>
<comment type="pathway">
    <text evidence="2">Siderophore biosynthesis; mycobactin biosynthesis.</text>
</comment>
<evidence type="ECO:0000256" key="15">
    <source>
        <dbReference type="ARBA" id="ARBA00048407"/>
    </source>
</evidence>
<dbReference type="EC" id="1.14.13.59" evidence="4"/>
<dbReference type="InterPro" id="IPR025700">
    <property type="entry name" value="Lys/Orn_oxygenase"/>
</dbReference>
<dbReference type="Pfam" id="PF13434">
    <property type="entry name" value="Lys_Orn_oxgnase"/>
    <property type="match status" value="1"/>
</dbReference>
<organism evidence="16 17">
    <name type="scientific">Gordonia namibiensis NBRC 108229</name>
    <dbReference type="NCBI Taxonomy" id="1208314"/>
    <lineage>
        <taxon>Bacteria</taxon>
        <taxon>Bacillati</taxon>
        <taxon>Actinomycetota</taxon>
        <taxon>Actinomycetes</taxon>
        <taxon>Mycobacteriales</taxon>
        <taxon>Gordoniaceae</taxon>
        <taxon>Gordonia</taxon>
    </lineage>
</organism>
<accession>K6X508</accession>
<dbReference type="InterPro" id="IPR036188">
    <property type="entry name" value="FAD/NAD-bd_sf"/>
</dbReference>
<comment type="catalytic activity">
    <reaction evidence="15">
        <text>L-lysine + NADPH + O2 = N(6)-hydroxy-L-lysine + NADP(+) + H2O</text>
        <dbReference type="Rhea" id="RHEA:23228"/>
        <dbReference type="ChEBI" id="CHEBI:15377"/>
        <dbReference type="ChEBI" id="CHEBI:15379"/>
        <dbReference type="ChEBI" id="CHEBI:32551"/>
        <dbReference type="ChEBI" id="CHEBI:57783"/>
        <dbReference type="ChEBI" id="CHEBI:57820"/>
        <dbReference type="ChEBI" id="CHEBI:58349"/>
        <dbReference type="EC" id="1.14.13.59"/>
    </reaction>
</comment>
<evidence type="ECO:0000256" key="14">
    <source>
        <dbReference type="ARBA" id="ARBA00032738"/>
    </source>
</evidence>
<dbReference type="Proteomes" id="UP000035058">
    <property type="component" value="Unassembled WGS sequence"/>
</dbReference>
<evidence type="ECO:0000256" key="5">
    <source>
        <dbReference type="ARBA" id="ARBA00016406"/>
    </source>
</evidence>
<keyword evidence="8" id="KW-0521">NADP</keyword>
<comment type="similarity">
    <text evidence="3">Belongs to the lysine N(6)-hydroxylase/L-ornithine N(5)-oxygenase family.</text>
</comment>
<sequence>MTRVENVDVLAIGCGPFNLGLAALASTVDDLDVLVVDSRDEFRWHPGLMFDEARLQVGFLSDLVTLVDPTHPMSFLNYMADTDRMYRFLVRENFYPTRVEYEAYLRWCIDRLDTLRWGTTVTEVTWDDAADAFAVTIVSGGITSTVTARHVVVGVGTEPFVPDSLSSDSSAVVHSSDYLYHQDKAHAADTVTVIGSGQSGAEIVIDLLEANLRGGPSVRWWTRTPWFAPLDFTKMSLEMTTPAYMDYFQSLPEEARDRIRPQHWQFHKGVSSDTLERVHELMYQRQLREKLNPVQLRISTEVDAIDTLADGKLRVRGRHLDTGTQLAHTTDMVIACTGYQPRPTPFLDPIDSRLHRDSRGRLVIGAAHQVEAEPALANRLFVANAEEHAVGVSAPNLDIGAVRNARILNAVTGREVYRLPKDTAFTAFGADDLDDVVS</sequence>
<evidence type="ECO:0000256" key="2">
    <source>
        <dbReference type="ARBA" id="ARBA00005102"/>
    </source>
</evidence>
<evidence type="ECO:0000256" key="11">
    <source>
        <dbReference type="ARBA" id="ARBA00029939"/>
    </source>
</evidence>
<keyword evidence="9" id="KW-0560">Oxidoreductase</keyword>
<keyword evidence="6" id="KW-0285">Flavoprotein</keyword>
<evidence type="ECO:0000256" key="7">
    <source>
        <dbReference type="ARBA" id="ARBA00022827"/>
    </source>
</evidence>
<dbReference type="RefSeq" id="WP_006867347.1">
    <property type="nucleotide sequence ID" value="NZ_BAHE01000022.1"/>
</dbReference>
<dbReference type="AlphaFoldDB" id="K6X508"/>
<evidence type="ECO:0000256" key="8">
    <source>
        <dbReference type="ARBA" id="ARBA00022857"/>
    </source>
</evidence>
<dbReference type="PANTHER" id="PTHR42802">
    <property type="entry name" value="MONOOXYGENASE"/>
    <property type="match status" value="1"/>
</dbReference>
<keyword evidence="10" id="KW-0503">Monooxygenase</keyword>
<evidence type="ECO:0000256" key="13">
    <source>
        <dbReference type="ARBA" id="ARBA00032493"/>
    </source>
</evidence>
<evidence type="ECO:0000256" key="12">
    <source>
        <dbReference type="ARBA" id="ARBA00031158"/>
    </source>
</evidence>
<reference evidence="16 17" key="1">
    <citation type="submission" date="2012-08" db="EMBL/GenBank/DDBJ databases">
        <title>Whole genome shotgun sequence of Gordonia namibiensis NBRC 108229.</title>
        <authorList>
            <person name="Isaki-Nakamura S."/>
            <person name="Hosoyama A."/>
            <person name="Tsuchikane K."/>
            <person name="Katsumata H."/>
            <person name="Baba S."/>
            <person name="Yamazaki S."/>
            <person name="Fujita N."/>
        </authorList>
    </citation>
    <scope>NUCLEOTIDE SEQUENCE [LARGE SCALE GENOMIC DNA]</scope>
    <source>
        <strain evidence="16 17">NBRC 108229</strain>
    </source>
</reference>
<keyword evidence="17" id="KW-1185">Reference proteome</keyword>
<comment type="cofactor">
    <cofactor evidence="1">
        <name>FAD</name>
        <dbReference type="ChEBI" id="CHEBI:57692"/>
    </cofactor>
</comment>
<keyword evidence="7" id="KW-0274">FAD</keyword>
<dbReference type="PANTHER" id="PTHR42802:SF1">
    <property type="entry name" value="L-ORNITHINE N(5)-MONOOXYGENASE"/>
    <property type="match status" value="1"/>
</dbReference>
<evidence type="ECO:0000256" key="6">
    <source>
        <dbReference type="ARBA" id="ARBA00022630"/>
    </source>
</evidence>
<evidence type="ECO:0000256" key="3">
    <source>
        <dbReference type="ARBA" id="ARBA00007588"/>
    </source>
</evidence>
<dbReference type="EMBL" id="BAHE01000022">
    <property type="protein sequence ID" value="GAC01177.1"/>
    <property type="molecule type" value="Genomic_DNA"/>
</dbReference>